<dbReference type="SMART" id="SM00641">
    <property type="entry name" value="Glyco_25"/>
    <property type="match status" value="1"/>
</dbReference>
<dbReference type="PANTHER" id="PTHR34135">
    <property type="entry name" value="LYSOZYME"/>
    <property type="match status" value="1"/>
</dbReference>
<organism evidence="5 6">
    <name type="scientific">Paenibacillus shirakamiensis</name>
    <dbReference type="NCBI Taxonomy" id="1265935"/>
    <lineage>
        <taxon>Bacteria</taxon>
        <taxon>Bacillati</taxon>
        <taxon>Bacillota</taxon>
        <taxon>Bacilli</taxon>
        <taxon>Bacillales</taxon>
        <taxon>Paenibacillaceae</taxon>
        <taxon>Paenibacillus</taxon>
    </lineage>
</organism>
<comment type="caution">
    <text evidence="5">The sequence shown here is derived from an EMBL/GenBank/DDBJ whole genome shotgun (WGS) entry which is preliminary data.</text>
</comment>
<dbReference type="PROSITE" id="PS51904">
    <property type="entry name" value="GLYCOSYL_HYDROL_F25_2"/>
    <property type="match status" value="1"/>
</dbReference>
<dbReference type="Gene3D" id="3.20.20.80">
    <property type="entry name" value="Glycosidases"/>
    <property type="match status" value="1"/>
</dbReference>
<accession>A0ABS4JHI5</accession>
<protein>
    <recommendedName>
        <fullName evidence="4">Lysozyme</fullName>
        <ecNumber evidence="4">3.2.1.17</ecNumber>
    </recommendedName>
</protein>
<evidence type="ECO:0000313" key="5">
    <source>
        <dbReference type="EMBL" id="MBP2001185.1"/>
    </source>
</evidence>
<evidence type="ECO:0000313" key="6">
    <source>
        <dbReference type="Proteomes" id="UP001519288"/>
    </source>
</evidence>
<gene>
    <name evidence="5" type="ORF">J2Z69_002228</name>
</gene>
<comment type="similarity">
    <text evidence="1 4">Belongs to the glycosyl hydrolase 25 family.</text>
</comment>
<dbReference type="PROSITE" id="PS00953">
    <property type="entry name" value="GLYCOSYL_HYDROL_F25_1"/>
    <property type="match status" value="1"/>
</dbReference>
<keyword evidence="6" id="KW-1185">Reference proteome</keyword>
<keyword evidence="3 4" id="KW-0326">Glycosidase</keyword>
<keyword evidence="2 4" id="KW-0378">Hydrolase</keyword>
<dbReference type="SUPFAM" id="SSF51445">
    <property type="entry name" value="(Trans)glycosidases"/>
    <property type="match status" value="1"/>
</dbReference>
<dbReference type="InterPro" id="IPR018077">
    <property type="entry name" value="Glyco_hydro_fam25_subgr"/>
</dbReference>
<comment type="catalytic activity">
    <reaction evidence="4">
        <text>Hydrolysis of (1-&gt;4)-beta-linkages between N-acetylmuramic acid and N-acetyl-D-glucosamine residues in a peptidoglycan and between N-acetyl-D-glucosamine residues in chitodextrins.</text>
        <dbReference type="EC" id="3.2.1.17"/>
    </reaction>
</comment>
<proteinExistence type="inferred from homology"/>
<dbReference type="InterPro" id="IPR002053">
    <property type="entry name" value="Glyco_hydro_25"/>
</dbReference>
<dbReference type="Pfam" id="PF01183">
    <property type="entry name" value="Glyco_hydro_25"/>
    <property type="match status" value="1"/>
</dbReference>
<dbReference type="EC" id="3.2.1.17" evidence="4"/>
<sequence length="271" mass="29519">MQARSTAHAQGIDVSHWQGTIDWTKVKASGKSFVFIKATEGTSYTDPQFVTYVKGARAAGLLVGAYHFTRASKPADVAAEVAYFLTTLNLIGGVASLDLPAVLDAETKEAGTPVNITATIRAWVDEFKRRTGKLPFLYTYPSFIDAYLNASLGDVPLWYAYYSSTVPANKAGWNAWEFMQYSSEGSVNGISGSVDMNEYRGTLADLKNAYQKATTPIPNDPPAPALQWKESGRQWLIEHAGISPDWKASDVIDIGTLGAILSKYMDKNSTP</sequence>
<dbReference type="PANTHER" id="PTHR34135:SF2">
    <property type="entry name" value="LYSOZYME"/>
    <property type="match status" value="1"/>
</dbReference>
<dbReference type="InterPro" id="IPR017853">
    <property type="entry name" value="GH"/>
</dbReference>
<evidence type="ECO:0000256" key="4">
    <source>
        <dbReference type="RuleBase" id="RU361176"/>
    </source>
</evidence>
<reference evidence="5 6" key="1">
    <citation type="submission" date="2021-03" db="EMBL/GenBank/DDBJ databases">
        <title>Genomic Encyclopedia of Type Strains, Phase IV (KMG-IV): sequencing the most valuable type-strain genomes for metagenomic binning, comparative biology and taxonomic classification.</title>
        <authorList>
            <person name="Goeker M."/>
        </authorList>
    </citation>
    <scope>NUCLEOTIDE SEQUENCE [LARGE SCALE GENOMIC DNA]</scope>
    <source>
        <strain evidence="5 6">DSM 26806</strain>
    </source>
</reference>
<name>A0ABS4JHI5_9BACL</name>
<dbReference type="EMBL" id="JAGGLD010000003">
    <property type="protein sequence ID" value="MBP2001185.1"/>
    <property type="molecule type" value="Genomic_DNA"/>
</dbReference>
<evidence type="ECO:0000256" key="3">
    <source>
        <dbReference type="ARBA" id="ARBA00023295"/>
    </source>
</evidence>
<evidence type="ECO:0000256" key="2">
    <source>
        <dbReference type="ARBA" id="ARBA00022801"/>
    </source>
</evidence>
<dbReference type="RefSeq" id="WP_209862085.1">
    <property type="nucleotide sequence ID" value="NZ_JAGGLD010000003.1"/>
</dbReference>
<evidence type="ECO:0000256" key="1">
    <source>
        <dbReference type="ARBA" id="ARBA00010646"/>
    </source>
</evidence>
<dbReference type="InterPro" id="IPR008270">
    <property type="entry name" value="Glyco_hydro_25_AS"/>
</dbReference>
<dbReference type="CDD" id="cd00599">
    <property type="entry name" value="GH25_muramidase"/>
    <property type="match status" value="1"/>
</dbReference>
<dbReference type="Proteomes" id="UP001519288">
    <property type="component" value="Unassembled WGS sequence"/>
</dbReference>